<proteinExistence type="predicted"/>
<evidence type="ECO:0000313" key="1">
    <source>
        <dbReference type="EMBL" id="QCG75992.1"/>
    </source>
</evidence>
<name>A0A4Y5JV64_9CAUD</name>
<protein>
    <submittedName>
        <fullName evidence="1">Uncharacterized protein</fullName>
    </submittedName>
</protein>
<gene>
    <name evidence="1" type="ORF">EST35_0110</name>
</gene>
<organism evidence="1 2">
    <name type="scientific">Pseudomonas phage vB_PaeM_PA5oct</name>
    <dbReference type="NCBI Taxonomy" id="2163605"/>
    <lineage>
        <taxon>Viruses</taxon>
        <taxon>Duplodnaviria</taxon>
        <taxon>Heunggongvirae</taxon>
        <taxon>Uroviricota</taxon>
        <taxon>Caudoviricetes</taxon>
        <taxon>Arenbergviridae</taxon>
        <taxon>Wroclawvirus</taxon>
        <taxon>Wroclawvirus PA5oct</taxon>
    </lineage>
</organism>
<accession>A0A4Y5JV64</accession>
<evidence type="ECO:0000313" key="2">
    <source>
        <dbReference type="Proteomes" id="UP000316733"/>
    </source>
</evidence>
<reference evidence="2" key="1">
    <citation type="journal article" date="2020" name="bioRxiv">
        <title>Integrative omics analysis of Pseudomonas aeruginosa virus PA5oct highlights the molecular complexity of jumbo phages.</title>
        <authorList>
            <person name="Lood C."/>
            <person name="Danis-Wlodarczyk K."/>
            <person name="Blasdel B.G."/>
            <person name="Jang H.B."/>
            <person name="Vandenheuvel D."/>
            <person name="Briers Y."/>
            <person name="Noben J.-P."/>
            <person name="van Noort V."/>
            <person name="Drulis-Kawa Z."/>
            <person name="Lavigne R."/>
        </authorList>
    </citation>
    <scope>NUCLEOTIDE SEQUENCE [LARGE SCALE GENOMIC DNA]</scope>
</reference>
<dbReference type="EMBL" id="MK797984">
    <property type="protein sequence ID" value="QCG75992.1"/>
    <property type="molecule type" value="Genomic_DNA"/>
</dbReference>
<keyword evidence="2" id="KW-1185">Reference proteome</keyword>
<sequence length="63" mass="7524">MTTNEIIRCSRIVGMNCIRRYIAVFYSCEFKSLYIQLSELSYDGSLGLMYRDYDSDILFYILR</sequence>
<dbReference type="Proteomes" id="UP000316733">
    <property type="component" value="Segment"/>
</dbReference>